<accession>U6G924</accession>
<dbReference type="EMBL" id="HG670428">
    <property type="protein sequence ID" value="CDI76630.1"/>
    <property type="molecule type" value="Genomic_DNA"/>
</dbReference>
<dbReference type="Proteomes" id="UP000018050">
    <property type="component" value="Unassembled WGS sequence"/>
</dbReference>
<evidence type="ECO:0000313" key="3">
    <source>
        <dbReference type="Proteomes" id="UP000018050"/>
    </source>
</evidence>
<protein>
    <submittedName>
        <fullName evidence="2">Uncharacterized protein</fullName>
    </submittedName>
</protein>
<dbReference type="VEuPathDB" id="ToxoDB:EAH_00018920"/>
<gene>
    <name evidence="2" type="ORF">EAH_00018920</name>
</gene>
<feature type="region of interest" description="Disordered" evidence="1">
    <location>
        <begin position="47"/>
        <end position="67"/>
    </location>
</feature>
<evidence type="ECO:0000313" key="2">
    <source>
        <dbReference type="EMBL" id="CDI76630.1"/>
    </source>
</evidence>
<organism evidence="2 3">
    <name type="scientific">Eimeria acervulina</name>
    <name type="common">Coccidian parasite</name>
    <dbReference type="NCBI Taxonomy" id="5801"/>
    <lineage>
        <taxon>Eukaryota</taxon>
        <taxon>Sar</taxon>
        <taxon>Alveolata</taxon>
        <taxon>Apicomplexa</taxon>
        <taxon>Conoidasida</taxon>
        <taxon>Coccidia</taxon>
        <taxon>Eucoccidiorida</taxon>
        <taxon>Eimeriorina</taxon>
        <taxon>Eimeriidae</taxon>
        <taxon>Eimeria</taxon>
    </lineage>
</organism>
<feature type="region of interest" description="Disordered" evidence="1">
    <location>
        <begin position="80"/>
        <end position="132"/>
    </location>
</feature>
<reference evidence="2" key="2">
    <citation type="submission" date="2013-10" db="EMBL/GenBank/DDBJ databases">
        <authorList>
            <person name="Aslett M."/>
        </authorList>
    </citation>
    <scope>NUCLEOTIDE SEQUENCE</scope>
    <source>
        <strain evidence="2">Houghton</strain>
    </source>
</reference>
<feature type="compositionally biased region" description="Low complexity" evidence="1">
    <location>
        <begin position="57"/>
        <end position="67"/>
    </location>
</feature>
<dbReference type="GeneID" id="25269962"/>
<reference evidence="2" key="1">
    <citation type="submission" date="2013-10" db="EMBL/GenBank/DDBJ databases">
        <title>Genomic analysis of the causative agents of coccidiosis in chickens.</title>
        <authorList>
            <person name="Reid A.J."/>
            <person name="Blake D."/>
            <person name="Billington K."/>
            <person name="Browne H."/>
            <person name="Dunn M."/>
            <person name="Hung S."/>
            <person name="Kawahara F."/>
            <person name="Miranda-Saavedra D."/>
            <person name="Mourier T."/>
            <person name="Nagra H."/>
            <person name="Otto T.D."/>
            <person name="Rawlings N."/>
            <person name="Sanchez A."/>
            <person name="Sanders M."/>
            <person name="Subramaniam C."/>
            <person name="Tay Y."/>
            <person name="Dear P."/>
            <person name="Doerig C."/>
            <person name="Gruber A."/>
            <person name="Parkinson J."/>
            <person name="Shirley M."/>
            <person name="Wan K.L."/>
            <person name="Berriman M."/>
            <person name="Tomley F."/>
            <person name="Pain A."/>
        </authorList>
    </citation>
    <scope>NUCLEOTIDE SEQUENCE</scope>
    <source>
        <strain evidence="2">Houghton</strain>
    </source>
</reference>
<feature type="compositionally biased region" description="Low complexity" evidence="1">
    <location>
        <begin position="98"/>
        <end position="116"/>
    </location>
</feature>
<dbReference type="RefSeq" id="XP_013252866.1">
    <property type="nucleotide sequence ID" value="XM_013397412.1"/>
</dbReference>
<proteinExistence type="predicted"/>
<name>U6G924_EIMAC</name>
<feature type="compositionally biased region" description="Polar residues" evidence="1">
    <location>
        <begin position="84"/>
        <end position="97"/>
    </location>
</feature>
<dbReference type="AlphaFoldDB" id="U6G924"/>
<evidence type="ECO:0000256" key="1">
    <source>
        <dbReference type="SAM" id="MobiDB-lite"/>
    </source>
</evidence>
<keyword evidence="3" id="KW-1185">Reference proteome</keyword>
<sequence length="186" mass="19860">MSTEVLPAFSKSSCLSLRLRNSDEEMQQRGSAHEEILALQLLKQPVAGGSTAKGESSSRSNSSCRAAVTEEAVAAMTRTVATEQSPLQQQSGSTIERNPSVISSNSSSRYDNTKSSQNISRSEDSSVGARNDTSKAIAEATRATALVIAAPSLSKATNVDTDRFDEVESQGSMKSSLKTRLHQIYL</sequence>